<organism evidence="1 2">
    <name type="scientific">Thermococcus argininiproducens</name>
    <dbReference type="NCBI Taxonomy" id="2866384"/>
    <lineage>
        <taxon>Archaea</taxon>
        <taxon>Methanobacteriati</taxon>
        <taxon>Methanobacteriota</taxon>
        <taxon>Thermococci</taxon>
        <taxon>Thermococcales</taxon>
        <taxon>Thermococcaceae</taxon>
        <taxon>Thermococcus</taxon>
    </lineage>
</organism>
<dbReference type="InterPro" id="IPR036390">
    <property type="entry name" value="WH_DNA-bd_sf"/>
</dbReference>
<protein>
    <submittedName>
        <fullName evidence="1">Winged helix-turn-helix domain-containing protein</fullName>
    </submittedName>
</protein>
<dbReference type="CDD" id="cd00090">
    <property type="entry name" value="HTH_ARSR"/>
    <property type="match status" value="1"/>
</dbReference>
<dbReference type="Gene3D" id="1.10.10.10">
    <property type="entry name" value="Winged helix-like DNA-binding domain superfamily/Winged helix DNA-binding domain"/>
    <property type="match status" value="1"/>
</dbReference>
<dbReference type="Pfam" id="PF12840">
    <property type="entry name" value="HTH_20"/>
    <property type="match status" value="1"/>
</dbReference>
<dbReference type="Proteomes" id="UP001056425">
    <property type="component" value="Chromosome"/>
</dbReference>
<proteinExistence type="predicted"/>
<dbReference type="AlphaFoldDB" id="A0A9E7MC83"/>
<reference evidence="1 2" key="1">
    <citation type="submission" date="2021-08" db="EMBL/GenBank/DDBJ databases">
        <title>Thermococcus onnuriiensis IOH2.</title>
        <authorList>
            <person name="Park Y.-J."/>
        </authorList>
    </citation>
    <scope>NUCLEOTIDE SEQUENCE [LARGE SCALE GENOMIC DNA]</scope>
    <source>
        <strain evidence="1 2">IOH2</strain>
    </source>
</reference>
<dbReference type="RefSeq" id="WP_256468528.1">
    <property type="nucleotide sequence ID" value="NZ_CP080572.1"/>
</dbReference>
<dbReference type="GeneID" id="72778715"/>
<dbReference type="EMBL" id="CP080572">
    <property type="protein sequence ID" value="USH00994.1"/>
    <property type="molecule type" value="Genomic_DNA"/>
</dbReference>
<dbReference type="InterPro" id="IPR036388">
    <property type="entry name" value="WH-like_DNA-bd_sf"/>
</dbReference>
<keyword evidence="2" id="KW-1185">Reference proteome</keyword>
<sequence>MYFALPKSALQVFNALEDKPISSKELARRTNLSERTVRYALKILKENGLVEEIFFLRDARRRGYKRKKLTPG</sequence>
<dbReference type="SUPFAM" id="SSF46785">
    <property type="entry name" value="Winged helix' DNA-binding domain"/>
    <property type="match status" value="1"/>
</dbReference>
<gene>
    <name evidence="1" type="ORF">K1720_10160</name>
</gene>
<accession>A0A9E7MC83</accession>
<dbReference type="InterPro" id="IPR011991">
    <property type="entry name" value="ArsR-like_HTH"/>
</dbReference>
<name>A0A9E7MC83_9EURY</name>
<evidence type="ECO:0000313" key="1">
    <source>
        <dbReference type="EMBL" id="USH00994.1"/>
    </source>
</evidence>
<dbReference type="KEGG" id="thei:K1720_10160"/>
<evidence type="ECO:0000313" key="2">
    <source>
        <dbReference type="Proteomes" id="UP001056425"/>
    </source>
</evidence>